<sequence length="182" mass="20446">MDSTTAAALTAQIEKLTRHIERQQREIEEIKAKVGTLESNSRIFAEVCQPIALAAFADHILGEYGWNGELRDPFVSKHSEKLAKLYDISVAETLAFFRYYSFINDQSSTSSRIDTFSTSQRRNIAARQCTSRVVAHFLKNTPNTTGSKIFKKRFGMTSSQYLRCGKKEPIGRWIGPSATGNS</sequence>
<organism evidence="2 5">
    <name type="scientific">Orbilia oligospora</name>
    <name type="common">Nematode-trapping fungus</name>
    <name type="synonym">Arthrobotrys oligospora</name>
    <dbReference type="NCBI Taxonomy" id="2813651"/>
    <lineage>
        <taxon>Eukaryota</taxon>
        <taxon>Fungi</taxon>
        <taxon>Dikarya</taxon>
        <taxon>Ascomycota</taxon>
        <taxon>Pezizomycotina</taxon>
        <taxon>Orbiliomycetes</taxon>
        <taxon>Orbiliales</taxon>
        <taxon>Orbiliaceae</taxon>
        <taxon>Orbilia</taxon>
    </lineage>
</organism>
<evidence type="ECO:0000256" key="1">
    <source>
        <dbReference type="SAM" id="Coils"/>
    </source>
</evidence>
<evidence type="ECO:0000313" key="5">
    <source>
        <dbReference type="Proteomes" id="UP000614610"/>
    </source>
</evidence>
<accession>A0A6G1LXI2</accession>
<dbReference type="Proteomes" id="UP000483672">
    <property type="component" value="Unassembled WGS sequence"/>
</dbReference>
<evidence type="ECO:0000313" key="4">
    <source>
        <dbReference type="Proteomes" id="UP000483672"/>
    </source>
</evidence>
<proteinExistence type="predicted"/>
<dbReference type="Proteomes" id="UP000614610">
    <property type="component" value="Unassembled WGS sequence"/>
</dbReference>
<dbReference type="EMBL" id="WIPF01000268">
    <property type="protein sequence ID" value="KAF3197982.1"/>
    <property type="molecule type" value="Genomic_DNA"/>
</dbReference>
<name>A0A6G1LXI2_ORBOL</name>
<dbReference type="AlphaFoldDB" id="A0A6G1LXI2"/>
<feature type="coiled-coil region" evidence="1">
    <location>
        <begin position="6"/>
        <end position="40"/>
    </location>
</feature>
<comment type="caution">
    <text evidence="2">The sequence shown here is derived from an EMBL/GenBank/DDBJ whole genome shotgun (WGS) entry which is preliminary data.</text>
</comment>
<protein>
    <submittedName>
        <fullName evidence="2">Uncharacterized protein</fullName>
    </submittedName>
</protein>
<gene>
    <name evidence="3" type="ORF">TWF191_005171</name>
    <name evidence="2" type="ORF">TWF679_005102</name>
</gene>
<dbReference type="EMBL" id="WIWT01000239">
    <property type="protein sequence ID" value="KAF3196448.1"/>
    <property type="molecule type" value="Genomic_DNA"/>
</dbReference>
<reference evidence="2 4" key="1">
    <citation type="submission" date="2019-06" db="EMBL/GenBank/DDBJ databases">
        <authorList>
            <person name="Palmer J.M."/>
        </authorList>
    </citation>
    <scope>NUCLEOTIDE SEQUENCE</scope>
    <source>
        <strain evidence="3 4">TWF191</strain>
        <strain evidence="2">TWF679</strain>
    </source>
</reference>
<evidence type="ECO:0000313" key="2">
    <source>
        <dbReference type="EMBL" id="KAF3196448.1"/>
    </source>
</evidence>
<evidence type="ECO:0000313" key="3">
    <source>
        <dbReference type="EMBL" id="KAF3197982.1"/>
    </source>
</evidence>
<keyword evidence="1" id="KW-0175">Coiled coil</keyword>